<evidence type="ECO:0000256" key="3">
    <source>
        <dbReference type="ARBA" id="ARBA00022692"/>
    </source>
</evidence>
<sequence length="474" mass="49317">MVVFIVLASLDNVAIGLVPPLYRPIAADLGVSEKVVGAVTAASFLVTAVAAVCWAYLGDRTRRKPLLMVGTVIWSLGAAGTGLADHYAGFLAAQLVASVGLGAVASVGFSVVSDLISPRRRGLVMSFWGLSQGVGTLAGTLLAGALGATNWREPFGVLAIVGVIAATAYLFTYDTRRGQSEPALAPVFAAGEEYDYRISRADLPAILDRRTNRWLILQGLTAQVVFGSLVWLPLLFQARALDAGYPEPTAIRVGAIFATVFQLGGALSIIGGIVGDRLQRRTPRGRALVAAVGILAGIPFYVGLFFVPVHLDVAADASTGEILGYAVRSLFTDPTMALAFLAAVTALALTSANSPNWFSLIADVNPPEHRGTVYSLGNLVNGVGRAVGNSMYGVVLGLFGGPAGGAHAYASGLAAFQVFFVPTGVMYYLASRTAPADIASVNETLDARARSTLESHLPQRNGDAALADRPVDGS</sequence>
<gene>
    <name evidence="8" type="ORF">GCM10009681_44380</name>
</gene>
<feature type="transmembrane region" description="Helical" evidence="6">
    <location>
        <begin position="124"/>
        <end position="148"/>
    </location>
</feature>
<evidence type="ECO:0000256" key="2">
    <source>
        <dbReference type="ARBA" id="ARBA00022448"/>
    </source>
</evidence>
<dbReference type="PROSITE" id="PS50850">
    <property type="entry name" value="MFS"/>
    <property type="match status" value="1"/>
</dbReference>
<dbReference type="PANTHER" id="PTHR23505:SF79">
    <property type="entry name" value="PROTEIN SPINSTER"/>
    <property type="match status" value="1"/>
</dbReference>
<keyword evidence="9" id="KW-1185">Reference proteome</keyword>
<comment type="caution">
    <text evidence="8">The sequence shown here is derived from an EMBL/GenBank/DDBJ whole genome shotgun (WGS) entry which is preliminary data.</text>
</comment>
<keyword evidence="3 6" id="KW-0812">Transmembrane</keyword>
<proteinExistence type="predicted"/>
<evidence type="ECO:0000313" key="9">
    <source>
        <dbReference type="Proteomes" id="UP001500655"/>
    </source>
</evidence>
<dbReference type="InterPro" id="IPR020846">
    <property type="entry name" value="MFS_dom"/>
</dbReference>
<evidence type="ECO:0000256" key="4">
    <source>
        <dbReference type="ARBA" id="ARBA00022989"/>
    </source>
</evidence>
<feature type="transmembrane region" description="Helical" evidence="6">
    <location>
        <begin position="90"/>
        <end position="112"/>
    </location>
</feature>
<dbReference type="Proteomes" id="UP001500655">
    <property type="component" value="Unassembled WGS sequence"/>
</dbReference>
<organism evidence="8 9">
    <name type="scientific">Luedemannella helvata</name>
    <dbReference type="NCBI Taxonomy" id="349315"/>
    <lineage>
        <taxon>Bacteria</taxon>
        <taxon>Bacillati</taxon>
        <taxon>Actinomycetota</taxon>
        <taxon>Actinomycetes</taxon>
        <taxon>Micromonosporales</taxon>
        <taxon>Micromonosporaceae</taxon>
        <taxon>Luedemannella</taxon>
    </lineage>
</organism>
<evidence type="ECO:0000256" key="6">
    <source>
        <dbReference type="SAM" id="Phobius"/>
    </source>
</evidence>
<dbReference type="PANTHER" id="PTHR23505">
    <property type="entry name" value="SPINSTER"/>
    <property type="match status" value="1"/>
</dbReference>
<dbReference type="Pfam" id="PF07690">
    <property type="entry name" value="MFS_1"/>
    <property type="match status" value="1"/>
</dbReference>
<dbReference type="InterPro" id="IPR001958">
    <property type="entry name" value="Tet-R_TetA/multi-R_MdtG-like"/>
</dbReference>
<feature type="domain" description="Major facilitator superfamily (MFS) profile" evidence="7">
    <location>
        <begin position="1"/>
        <end position="434"/>
    </location>
</feature>
<dbReference type="InterPro" id="IPR044770">
    <property type="entry name" value="MFS_spinster-like"/>
</dbReference>
<feature type="transmembrane region" description="Helical" evidence="6">
    <location>
        <begin position="214"/>
        <end position="234"/>
    </location>
</feature>
<dbReference type="InterPro" id="IPR036259">
    <property type="entry name" value="MFS_trans_sf"/>
</dbReference>
<feature type="transmembrane region" description="Helical" evidence="6">
    <location>
        <begin position="35"/>
        <end position="57"/>
    </location>
</feature>
<feature type="transmembrane region" description="Helical" evidence="6">
    <location>
        <begin position="154"/>
        <end position="172"/>
    </location>
</feature>
<keyword evidence="4 6" id="KW-1133">Transmembrane helix</keyword>
<feature type="transmembrane region" description="Helical" evidence="6">
    <location>
        <begin position="331"/>
        <end position="350"/>
    </location>
</feature>
<feature type="transmembrane region" description="Helical" evidence="6">
    <location>
        <begin position="66"/>
        <end position="84"/>
    </location>
</feature>
<dbReference type="InterPro" id="IPR011701">
    <property type="entry name" value="MFS"/>
</dbReference>
<keyword evidence="2" id="KW-0813">Transport</keyword>
<comment type="subcellular location">
    <subcellularLocation>
        <location evidence="1">Cell membrane</location>
        <topology evidence="1">Multi-pass membrane protein</topology>
    </subcellularLocation>
</comment>
<evidence type="ECO:0000313" key="8">
    <source>
        <dbReference type="EMBL" id="GAA1768333.1"/>
    </source>
</evidence>
<feature type="transmembrane region" description="Helical" evidence="6">
    <location>
        <begin position="254"/>
        <end position="275"/>
    </location>
</feature>
<evidence type="ECO:0000256" key="5">
    <source>
        <dbReference type="ARBA" id="ARBA00023136"/>
    </source>
</evidence>
<keyword evidence="5 6" id="KW-0472">Membrane</keyword>
<dbReference type="SUPFAM" id="SSF103473">
    <property type="entry name" value="MFS general substrate transporter"/>
    <property type="match status" value="1"/>
</dbReference>
<dbReference type="Gene3D" id="1.20.1250.20">
    <property type="entry name" value="MFS general substrate transporter like domains"/>
    <property type="match status" value="1"/>
</dbReference>
<dbReference type="PRINTS" id="PR01035">
    <property type="entry name" value="TCRTETA"/>
</dbReference>
<name>A0ABP4X4S6_9ACTN</name>
<evidence type="ECO:0000259" key="7">
    <source>
        <dbReference type="PROSITE" id="PS50850"/>
    </source>
</evidence>
<protein>
    <recommendedName>
        <fullName evidence="7">Major facilitator superfamily (MFS) profile domain-containing protein</fullName>
    </recommendedName>
</protein>
<feature type="transmembrane region" description="Helical" evidence="6">
    <location>
        <begin position="287"/>
        <end position="311"/>
    </location>
</feature>
<reference evidence="9" key="1">
    <citation type="journal article" date="2019" name="Int. J. Syst. Evol. Microbiol.">
        <title>The Global Catalogue of Microorganisms (GCM) 10K type strain sequencing project: providing services to taxonomists for standard genome sequencing and annotation.</title>
        <authorList>
            <consortium name="The Broad Institute Genomics Platform"/>
            <consortium name="The Broad Institute Genome Sequencing Center for Infectious Disease"/>
            <person name="Wu L."/>
            <person name="Ma J."/>
        </authorList>
    </citation>
    <scope>NUCLEOTIDE SEQUENCE [LARGE SCALE GENOMIC DNA]</scope>
    <source>
        <strain evidence="9">JCM 13249</strain>
    </source>
</reference>
<accession>A0ABP4X4S6</accession>
<evidence type="ECO:0000256" key="1">
    <source>
        <dbReference type="ARBA" id="ARBA00004651"/>
    </source>
</evidence>
<dbReference type="EMBL" id="BAAALS010000025">
    <property type="protein sequence ID" value="GAA1768333.1"/>
    <property type="molecule type" value="Genomic_DNA"/>
</dbReference>